<dbReference type="PANTHER" id="PTHR30121:SF12">
    <property type="entry name" value="TYPE IV SECRETION SYSTEM PROTEIN CAGE"/>
    <property type="match status" value="1"/>
</dbReference>
<dbReference type="AlphaFoldDB" id="A0AA86L1E8"/>
<dbReference type="Pfam" id="PF19044">
    <property type="entry name" value="P-loop_TraG"/>
    <property type="match status" value="1"/>
</dbReference>
<comment type="similarity">
    <text evidence="1">Belongs to the TrbE/VirB4 family.</text>
</comment>
<dbReference type="EMBL" id="CP012199">
    <property type="protein sequence ID" value="AMG72876.1"/>
    <property type="molecule type" value="Genomic_DNA"/>
</dbReference>
<evidence type="ECO:0000259" key="7">
    <source>
        <dbReference type="SMART" id="SM00382"/>
    </source>
</evidence>
<evidence type="ECO:0000256" key="1">
    <source>
        <dbReference type="ARBA" id="ARBA00006512"/>
    </source>
</evidence>
<evidence type="ECO:0000313" key="8">
    <source>
        <dbReference type="EMBL" id="AMG72876.1"/>
    </source>
</evidence>
<dbReference type="PANTHER" id="PTHR30121">
    <property type="entry name" value="UNCHARACTERIZED PROTEIN YJGR-RELATED"/>
    <property type="match status" value="1"/>
</dbReference>
<dbReference type="InterPro" id="IPR027417">
    <property type="entry name" value="P-loop_NTPase"/>
</dbReference>
<dbReference type="SUPFAM" id="SSF52540">
    <property type="entry name" value="P-loop containing nucleoside triphosphate hydrolases"/>
    <property type="match status" value="1"/>
</dbReference>
<dbReference type="InterPro" id="IPR018145">
    <property type="entry name" value="CagE_TrbE_VirB_cntrl_dom"/>
</dbReference>
<evidence type="ECO:0000256" key="3">
    <source>
        <dbReference type="ARBA" id="ARBA00022840"/>
    </source>
</evidence>
<feature type="coiled-coil region" evidence="6">
    <location>
        <begin position="293"/>
        <end position="320"/>
    </location>
</feature>
<name>A0AA86L1E8_9SPHN</name>
<reference evidence="8 9" key="1">
    <citation type="journal article" date="2016" name="BMC Genomics">
        <title>Genomic analysis of the nitrate-respiring Sphingopyxis granuli (formerly Sphingomonas macrogoltabida) strain TFA.</title>
        <authorList>
            <person name="Garcia-Romero I."/>
            <person name="Perez-Pulido A.J."/>
            <person name="Gonzalez-Flores Y.E."/>
            <person name="Reyes-Ramirez F."/>
            <person name="Santero E."/>
            <person name="Floriano B."/>
        </authorList>
    </citation>
    <scope>NUCLEOTIDE SEQUENCE [LARGE SCALE GENOMIC DNA]</scope>
    <source>
        <strain evidence="8 9">TFA</strain>
    </source>
</reference>
<keyword evidence="9" id="KW-1185">Reference proteome</keyword>
<dbReference type="InterPro" id="IPR003593">
    <property type="entry name" value="AAA+_ATPase"/>
</dbReference>
<evidence type="ECO:0000256" key="6">
    <source>
        <dbReference type="SAM" id="Coils"/>
    </source>
</evidence>
<dbReference type="NCBIfam" id="TIGR00929">
    <property type="entry name" value="VirB4_CagE"/>
    <property type="match status" value="1"/>
</dbReference>
<keyword evidence="6" id="KW-0175">Coiled coil</keyword>
<dbReference type="RefSeq" id="WP_067180491.1">
    <property type="nucleotide sequence ID" value="NZ_CP012199.1"/>
</dbReference>
<gene>
    <name evidence="8" type="primary">virB4</name>
    <name evidence="8" type="ORF">SGRAN_0480</name>
</gene>
<dbReference type="Gene3D" id="3.40.50.300">
    <property type="entry name" value="P-loop containing nucleotide triphosphate hydrolases"/>
    <property type="match status" value="2"/>
</dbReference>
<keyword evidence="2" id="KW-0547">Nucleotide-binding</keyword>
<evidence type="ECO:0000256" key="5">
    <source>
        <dbReference type="ARBA" id="ARBA00023635"/>
    </source>
</evidence>
<dbReference type="GO" id="GO:0005524">
    <property type="term" value="F:ATP binding"/>
    <property type="evidence" value="ECO:0007669"/>
    <property type="project" value="UniProtKB-KW"/>
</dbReference>
<dbReference type="CDD" id="cd01127">
    <property type="entry name" value="TrwB_TraG_TraD_VirD4"/>
    <property type="match status" value="1"/>
</dbReference>
<evidence type="ECO:0000313" key="9">
    <source>
        <dbReference type="Proteomes" id="UP000058599"/>
    </source>
</evidence>
<dbReference type="InterPro" id="IPR004346">
    <property type="entry name" value="CagE_TrbE_VirB"/>
</dbReference>
<sequence>MQLLPALAASSRTVAREAPAGRHLPYSHHVDEHTIATRDGLLLQVIGMRGMLFETADTEEINYRKRMRDAMLQAIGSSRFAIYHHVVRRRVDAGLDGIFGDPFSAKLDAAWQRRLDRRQLFVNDLYLTLIRRPLQGRVGLLDGLREKLGRAGAAAETVVHDLRQLDTAREALMAALAGYEPSLLGIYEGGAGLYSEPLEFLSTLFHGESRPVLLPTQDIGAYLPDRRISFGQEAIELGPSGHADRSYLGLVSIKDYPGQTSPGMFDELLRLPFELTIAQSFGFVERQAALDRMNLTLRRMRSAEDEALSLRAELSSAKDEVAAGRSSFGEHHMSIALRGGSPAIVDAGIAEVQATLADLGIIAVREEIALEPTFWAQFPGNFKYIARRGLVSTGNFAGLASGHNFALGQAHGNHWGDAVALLETTAAGPYFFNFHQGDLGNFTIIGPSGSGKTVALNFLLAQARKFDPRIVFFDKDRGGELFVRAIGGRYDILRPGHPSGLNPLQLEDGPANRQFLIDWLALLAGGVNVDELAQIKDAIDANYAQPPHHRRLRHIVELFRGGHRPHAADLWSRLRPWWGDGERAWLFDNAEDGTDLSARSVGFDMTQILDDSSVRTPAMMYLFHRVEERLDGSPAIIVVDEGWKALDDDVFVRRIKDWEKTIRKRNGIVGFATQSAQDALESRIASAIIEQAATQIFMANPKARQADYVEGFGLTPHEFELVRSLPDSAHCFLVKHGNESVVVRLNLSGERELLTILSGRERTVRLLDELRAAHGDAPEAWYDALMERA</sequence>
<protein>
    <recommendedName>
        <fullName evidence="5">Type IV secretion system protein virB4</fullName>
    </recommendedName>
</protein>
<evidence type="ECO:0000256" key="2">
    <source>
        <dbReference type="ARBA" id="ARBA00022741"/>
    </source>
</evidence>
<dbReference type="Proteomes" id="UP000058599">
    <property type="component" value="Chromosome"/>
</dbReference>
<feature type="domain" description="AAA+ ATPase" evidence="7">
    <location>
        <begin position="438"/>
        <end position="767"/>
    </location>
</feature>
<dbReference type="KEGG" id="sgi:SGRAN_0480"/>
<dbReference type="SMART" id="SM00382">
    <property type="entry name" value="AAA"/>
    <property type="match status" value="1"/>
</dbReference>
<keyword evidence="3" id="KW-0067">ATP-binding</keyword>
<evidence type="ECO:0000256" key="4">
    <source>
        <dbReference type="ARBA" id="ARBA00023026"/>
    </source>
</evidence>
<organism evidence="8 9">
    <name type="scientific">Sphingopyxis granuli</name>
    <dbReference type="NCBI Taxonomy" id="267128"/>
    <lineage>
        <taxon>Bacteria</taxon>
        <taxon>Pseudomonadati</taxon>
        <taxon>Pseudomonadota</taxon>
        <taxon>Alphaproteobacteria</taxon>
        <taxon>Sphingomonadales</taxon>
        <taxon>Sphingomonadaceae</taxon>
        <taxon>Sphingopyxis</taxon>
    </lineage>
</organism>
<keyword evidence="4" id="KW-0843">Virulence</keyword>
<accession>A0AA86L1E8</accession>
<dbReference type="Pfam" id="PF03135">
    <property type="entry name" value="CagE_TrbE_VirB"/>
    <property type="match status" value="1"/>
</dbReference>
<dbReference type="InterPro" id="IPR043964">
    <property type="entry name" value="P-loop_TraG"/>
</dbReference>
<dbReference type="InterPro" id="IPR051162">
    <property type="entry name" value="T4SS_component"/>
</dbReference>
<proteinExistence type="inferred from homology"/>